<dbReference type="GeneTree" id="ENSGT00940000162279"/>
<dbReference type="GO" id="GO:0061630">
    <property type="term" value="F:ubiquitin protein ligase activity"/>
    <property type="evidence" value="ECO:0007669"/>
    <property type="project" value="UniProtKB-EC"/>
</dbReference>
<keyword evidence="6" id="KW-1133">Transmembrane helix</keyword>
<dbReference type="eggNOG" id="KOG0941">
    <property type="taxonomic scope" value="Eukaryota"/>
</dbReference>
<evidence type="ECO:0000313" key="9">
    <source>
        <dbReference type="Proteomes" id="UP000008672"/>
    </source>
</evidence>
<keyword evidence="6" id="KW-0812">Transmembrane</keyword>
<evidence type="ECO:0000256" key="1">
    <source>
        <dbReference type="ARBA" id="ARBA00000885"/>
    </source>
</evidence>
<dbReference type="Gene3D" id="3.90.1750.10">
    <property type="entry name" value="Hect, E3 ligase catalytic domains"/>
    <property type="match status" value="1"/>
</dbReference>
<dbReference type="PANTHER" id="PTHR45700">
    <property type="entry name" value="UBIQUITIN-PROTEIN LIGASE E3C"/>
    <property type="match status" value="1"/>
</dbReference>
<accession>H3A3A3</accession>
<evidence type="ECO:0000256" key="2">
    <source>
        <dbReference type="ARBA" id="ARBA00012485"/>
    </source>
</evidence>
<evidence type="ECO:0000256" key="6">
    <source>
        <dbReference type="SAM" id="Phobius"/>
    </source>
</evidence>
<dbReference type="HOGENOM" id="CLU_002173_5_5_1"/>
<reference evidence="8" key="2">
    <citation type="submission" date="2025-08" db="UniProtKB">
        <authorList>
            <consortium name="Ensembl"/>
        </authorList>
    </citation>
    <scope>IDENTIFICATION</scope>
</reference>
<dbReference type="InterPro" id="IPR044611">
    <property type="entry name" value="E3A/B/C-like"/>
</dbReference>
<dbReference type="Pfam" id="PF00632">
    <property type="entry name" value="HECT"/>
    <property type="match status" value="1"/>
</dbReference>
<dbReference type="AlphaFoldDB" id="H3A3A3"/>
<dbReference type="SMART" id="SM00119">
    <property type="entry name" value="HECTc"/>
    <property type="match status" value="1"/>
</dbReference>
<reference evidence="8" key="3">
    <citation type="submission" date="2025-09" db="UniProtKB">
        <authorList>
            <consortium name="Ensembl"/>
        </authorList>
    </citation>
    <scope>IDENTIFICATION</scope>
</reference>
<dbReference type="FunFam" id="3.30.2410.10:FF:000003">
    <property type="entry name" value="probable E3 ubiquitin-protein ligase HERC4 isoform X1"/>
    <property type="match status" value="1"/>
</dbReference>
<gene>
    <name evidence="8" type="primary">LOC102360626</name>
</gene>
<dbReference type="Bgee" id="ENSLACG00000003666">
    <property type="expression patterns" value="Expressed in muscle tissue and 6 other cell types or tissues"/>
</dbReference>
<dbReference type="EMBL" id="AFYH01248347">
    <property type="status" value="NOT_ANNOTATED_CDS"/>
    <property type="molecule type" value="Genomic_DNA"/>
</dbReference>
<keyword evidence="9" id="KW-1185">Reference proteome</keyword>
<keyword evidence="4 5" id="KW-0833">Ubl conjugation pathway</keyword>
<reference evidence="9" key="1">
    <citation type="submission" date="2011-08" db="EMBL/GenBank/DDBJ databases">
        <title>The draft genome of Latimeria chalumnae.</title>
        <authorList>
            <person name="Di Palma F."/>
            <person name="Alfoldi J."/>
            <person name="Johnson J."/>
            <person name="Berlin A."/>
            <person name="Gnerre S."/>
            <person name="Jaffe D."/>
            <person name="MacCallum I."/>
            <person name="Young S."/>
            <person name="Walker B.J."/>
            <person name="Lander E."/>
            <person name="Lindblad-Toh K."/>
        </authorList>
    </citation>
    <scope>NUCLEOTIDE SEQUENCE [LARGE SCALE GENOMIC DNA]</scope>
    <source>
        <strain evidence="9">Wild caught</strain>
    </source>
</reference>
<dbReference type="Proteomes" id="UP000008672">
    <property type="component" value="Unassembled WGS sequence"/>
</dbReference>
<dbReference type="OMA" id="HESDRTI"/>
<dbReference type="InterPro" id="IPR000569">
    <property type="entry name" value="HECT_dom"/>
</dbReference>
<evidence type="ECO:0000256" key="4">
    <source>
        <dbReference type="ARBA" id="ARBA00022786"/>
    </source>
</evidence>
<evidence type="ECO:0000313" key="8">
    <source>
        <dbReference type="Ensembl" id="ENSLACP00000004124.1"/>
    </source>
</evidence>
<feature type="active site" description="Glycyl thioester intermediate" evidence="5">
    <location>
        <position position="597"/>
    </location>
</feature>
<dbReference type="EMBL" id="AFYH01248348">
    <property type="status" value="NOT_ANNOTATED_CDS"/>
    <property type="molecule type" value="Genomic_DNA"/>
</dbReference>
<organism evidence="8 9">
    <name type="scientific">Latimeria chalumnae</name>
    <name type="common">Coelacanth</name>
    <dbReference type="NCBI Taxonomy" id="7897"/>
    <lineage>
        <taxon>Eukaryota</taxon>
        <taxon>Metazoa</taxon>
        <taxon>Chordata</taxon>
        <taxon>Craniata</taxon>
        <taxon>Vertebrata</taxon>
        <taxon>Euteleostomi</taxon>
        <taxon>Coelacanthiformes</taxon>
        <taxon>Coelacanthidae</taxon>
        <taxon>Latimeria</taxon>
    </lineage>
</organism>
<dbReference type="Gene3D" id="3.30.2410.10">
    <property type="entry name" value="Hect, E3 ligase catalytic domain"/>
    <property type="match status" value="1"/>
</dbReference>
<dbReference type="PANTHER" id="PTHR45700:SF8">
    <property type="entry name" value="HECT-TYPE E3 UBIQUITIN TRANSFERASE"/>
    <property type="match status" value="1"/>
</dbReference>
<sequence length="629" mass="73306">MPFGPCLSHFLGIPSWLLIFVVLCFYFCRCDWSSDAGLEEPLSEGSTTSLDVDLQLVRKIFEQLTRNHWITVKIVSCLREKLIPSLSTICSHKEALAIYLILPEFLVMLDAQTSLPLVLTLADAVNNLNEKSEKILREWWSSLQEDYLIKHVQMIKTALHILFERWTDTQLMHQNAKSLLQVLKRLYKANLKPYQTLPLSEFYITIFLDYLYKDLTFWHIKHRTPIPENETEEAVPVIFCEFPFVLNLASKIQVFRFDTIIKKVASVIKDASMQQEPGIPPLPIFNLKVRRETLIEDTLRKLHLADDSELRKELTVEFVGENTSGKVGGVRKEFFLHVFEKMLHPEYGMFAYNEESKLMWFPTHTSVETKNYFLFGILCGLAIYNYCLVHLPFPLALFKKLLGKKPLLEDFIELDPVFGKSLQYLLSYEYDVEKYLNMSFSVSWQNQQKDLVPDGENEPVTNANRKRFVDTLVNYVFNESVEMLFNEFRRGFYKVCDQEILEFFTPQELMAVMVGNTDYDWQRLQQNTLYDGGYSPSHPTIIMFWNVFHDLPLNKKKDFLLFATGSDRIPPLGMDAVRIIFVPSKGSDFYMPEAYTCYDMIQLPTYTTVERLKERLLMALSRHCGFGIG</sequence>
<dbReference type="CDD" id="cd00078">
    <property type="entry name" value="HECTc"/>
    <property type="match status" value="1"/>
</dbReference>
<keyword evidence="3" id="KW-0808">Transferase</keyword>
<dbReference type="EMBL" id="AFYH01248352">
    <property type="status" value="NOT_ANNOTATED_CDS"/>
    <property type="molecule type" value="Genomic_DNA"/>
</dbReference>
<proteinExistence type="predicted"/>
<dbReference type="Gene3D" id="3.30.2160.10">
    <property type="entry name" value="Hect, E3 ligase catalytic domain"/>
    <property type="match status" value="1"/>
</dbReference>
<evidence type="ECO:0000256" key="5">
    <source>
        <dbReference type="PROSITE-ProRule" id="PRU00104"/>
    </source>
</evidence>
<feature type="domain" description="HECT" evidence="7">
    <location>
        <begin position="306"/>
        <end position="629"/>
    </location>
</feature>
<feature type="transmembrane region" description="Helical" evidence="6">
    <location>
        <begin position="372"/>
        <end position="398"/>
    </location>
</feature>
<dbReference type="EMBL" id="AFYH01248351">
    <property type="status" value="NOT_ANNOTATED_CDS"/>
    <property type="molecule type" value="Genomic_DNA"/>
</dbReference>
<comment type="catalytic activity">
    <reaction evidence="1">
        <text>S-ubiquitinyl-[E2 ubiquitin-conjugating enzyme]-L-cysteine + [acceptor protein]-L-lysine = [E2 ubiquitin-conjugating enzyme]-L-cysteine + N(6)-ubiquitinyl-[acceptor protein]-L-lysine.</text>
        <dbReference type="EC" id="2.3.2.26"/>
    </reaction>
</comment>
<dbReference type="EMBL" id="AFYH01248350">
    <property type="status" value="NOT_ANNOTATED_CDS"/>
    <property type="molecule type" value="Genomic_DNA"/>
</dbReference>
<evidence type="ECO:0000259" key="7">
    <source>
        <dbReference type="PROSITE" id="PS50237"/>
    </source>
</evidence>
<dbReference type="SUPFAM" id="SSF56204">
    <property type="entry name" value="Hect, E3 ligase catalytic domain"/>
    <property type="match status" value="1"/>
</dbReference>
<feature type="transmembrane region" description="Helical" evidence="6">
    <location>
        <begin position="7"/>
        <end position="27"/>
    </location>
</feature>
<keyword evidence="6" id="KW-0472">Membrane</keyword>
<protein>
    <recommendedName>
        <fullName evidence="2">HECT-type E3 ubiquitin transferase</fullName>
        <ecNumber evidence="2">2.3.2.26</ecNumber>
    </recommendedName>
</protein>
<dbReference type="Ensembl" id="ENSLACT00000004160.1">
    <property type="protein sequence ID" value="ENSLACP00000004124.1"/>
    <property type="gene ID" value="ENSLACG00000003666.1"/>
</dbReference>
<dbReference type="InParanoid" id="H3A3A3"/>
<dbReference type="GO" id="GO:0000209">
    <property type="term" value="P:protein polyubiquitination"/>
    <property type="evidence" value="ECO:0007669"/>
    <property type="project" value="InterPro"/>
</dbReference>
<dbReference type="EC" id="2.3.2.26" evidence="2"/>
<evidence type="ECO:0000256" key="3">
    <source>
        <dbReference type="ARBA" id="ARBA00022679"/>
    </source>
</evidence>
<dbReference type="PROSITE" id="PS50237">
    <property type="entry name" value="HECT"/>
    <property type="match status" value="1"/>
</dbReference>
<dbReference type="EMBL" id="AFYH01248353">
    <property type="status" value="NOT_ANNOTATED_CDS"/>
    <property type="molecule type" value="Genomic_DNA"/>
</dbReference>
<name>H3A3A3_LATCH</name>
<dbReference type="EMBL" id="AFYH01248349">
    <property type="status" value="NOT_ANNOTATED_CDS"/>
    <property type="molecule type" value="Genomic_DNA"/>
</dbReference>
<dbReference type="STRING" id="7897.ENSLACP00000004124"/>
<dbReference type="InterPro" id="IPR035983">
    <property type="entry name" value="Hect_E3_ubiquitin_ligase"/>
</dbReference>